<gene>
    <name evidence="9" type="ORF">CYR32_20905</name>
</gene>
<evidence type="ECO:0000256" key="5">
    <source>
        <dbReference type="ARBA" id="ARBA00022989"/>
    </source>
</evidence>
<dbReference type="AlphaFoldDB" id="A0A2N5DSW7"/>
<protein>
    <submittedName>
        <fullName evidence="9">Osmoprotectant uptake system permease</fullName>
    </submittedName>
</protein>
<feature type="transmembrane region" description="Helical" evidence="7">
    <location>
        <begin position="184"/>
        <end position="210"/>
    </location>
</feature>
<evidence type="ECO:0000313" key="9">
    <source>
        <dbReference type="EMBL" id="PLR29315.1"/>
    </source>
</evidence>
<dbReference type="Gene3D" id="1.10.3720.10">
    <property type="entry name" value="MetI-like"/>
    <property type="match status" value="1"/>
</dbReference>
<dbReference type="CDD" id="cd06261">
    <property type="entry name" value="TM_PBP2"/>
    <property type="match status" value="1"/>
</dbReference>
<dbReference type="Pfam" id="PF00528">
    <property type="entry name" value="BPD_transp_1"/>
    <property type="match status" value="1"/>
</dbReference>
<feature type="transmembrane region" description="Helical" evidence="7">
    <location>
        <begin position="78"/>
        <end position="98"/>
    </location>
</feature>
<sequence length="391" mass="40532">MAGAHLEPRRLNPVLLLLTALLAAALGGLGFVSHAPNRLVSGEAMGLLSLLHGAGALRWLPLAGLAVLAFLPPRRTPSLAALLLAEALLFLLTQQAGLTAQALSGGEESIARTSLGGGYWAGAALCLLIGADAVTHLTARRGLRLLLAAQMVLPVAALLVSGRLDALSLLQEYANREEVFNDALWQHLGLLGGTLLPSLLIGLPLGVLCYRSARWRGPLFPLLNIIQTIPSIALFGLLLAPLAGLAAAWPWLGRLGIRGIGTAPAIIALVLYSLLPLVRSVVAGLASVPANVLESARGMGMTRGQLFRQVQLPLALPVILAGVRVVAVQTVGLAMVAALIGAGGFGAIMFQGLLSSALDLVLLGVIPVVLMAVVIDGLFTFLVSLLEPSRR</sequence>
<proteinExistence type="inferred from homology"/>
<dbReference type="RefSeq" id="WP_101827006.1">
    <property type="nucleotide sequence ID" value="NZ_PJZH01000052.1"/>
</dbReference>
<keyword evidence="2 7" id="KW-0813">Transport</keyword>
<name>A0A2N5DSW7_9GAMM</name>
<dbReference type="InterPro" id="IPR051204">
    <property type="entry name" value="ABC_transp_perm/SBD"/>
</dbReference>
<dbReference type="Proteomes" id="UP000234503">
    <property type="component" value="Unassembled WGS sequence"/>
</dbReference>
<dbReference type="SUPFAM" id="SSF161098">
    <property type="entry name" value="MetI-like"/>
    <property type="match status" value="1"/>
</dbReference>
<feature type="transmembrane region" description="Helical" evidence="7">
    <location>
        <begin position="145"/>
        <end position="164"/>
    </location>
</feature>
<comment type="similarity">
    <text evidence="7">Belongs to the binding-protein-dependent transport system permease family.</text>
</comment>
<evidence type="ECO:0000256" key="6">
    <source>
        <dbReference type="ARBA" id="ARBA00023136"/>
    </source>
</evidence>
<reference evidence="9 10" key="1">
    <citation type="submission" date="2017-12" db="EMBL/GenBank/DDBJ databases">
        <title>Characterization of six clinical isolates of Enterochimera gen. nov., a novel genus of the Yersiniaciae family and the three species Enterochimera arupensis sp. nov., Enterochimera coloradensis sp. nov, and Enterochimera californica sp. nov.</title>
        <authorList>
            <person name="Rossi A."/>
            <person name="Fisher M."/>
        </authorList>
    </citation>
    <scope>NUCLEOTIDE SEQUENCE [LARGE SCALE GENOMIC DNA]</scope>
    <source>
        <strain evidence="10">2016-Iso4</strain>
    </source>
</reference>
<keyword evidence="5 7" id="KW-1133">Transmembrane helix</keyword>
<dbReference type="GO" id="GO:0031460">
    <property type="term" value="P:glycine betaine transport"/>
    <property type="evidence" value="ECO:0007669"/>
    <property type="project" value="TreeGrafter"/>
</dbReference>
<dbReference type="PANTHER" id="PTHR30177:SF30">
    <property type="entry name" value="GLYCINE BETAINE UPTAKE SYSTEM PERMEASE PROTEIN YEHY"/>
    <property type="match status" value="1"/>
</dbReference>
<feature type="transmembrane region" description="Helical" evidence="7">
    <location>
        <begin position="360"/>
        <end position="386"/>
    </location>
</feature>
<dbReference type="GO" id="GO:0055085">
    <property type="term" value="P:transmembrane transport"/>
    <property type="evidence" value="ECO:0007669"/>
    <property type="project" value="InterPro"/>
</dbReference>
<keyword evidence="6 7" id="KW-0472">Membrane</keyword>
<dbReference type="EMBL" id="PJZH01000052">
    <property type="protein sequence ID" value="PLR29315.1"/>
    <property type="molecule type" value="Genomic_DNA"/>
</dbReference>
<dbReference type="PANTHER" id="PTHR30177">
    <property type="entry name" value="GLYCINE BETAINE/L-PROLINE TRANSPORT SYSTEM PERMEASE PROTEIN PROW"/>
    <property type="match status" value="1"/>
</dbReference>
<keyword evidence="4 7" id="KW-0812">Transmembrane</keyword>
<feature type="transmembrane region" description="Helical" evidence="7">
    <location>
        <begin position="46"/>
        <end position="71"/>
    </location>
</feature>
<dbReference type="PROSITE" id="PS50928">
    <property type="entry name" value="ABC_TM1"/>
    <property type="match status" value="1"/>
</dbReference>
<evidence type="ECO:0000256" key="1">
    <source>
        <dbReference type="ARBA" id="ARBA00004429"/>
    </source>
</evidence>
<feature type="domain" description="ABC transmembrane type-1" evidence="8">
    <location>
        <begin position="184"/>
        <end position="379"/>
    </location>
</feature>
<evidence type="ECO:0000256" key="7">
    <source>
        <dbReference type="RuleBase" id="RU363032"/>
    </source>
</evidence>
<evidence type="ECO:0000256" key="4">
    <source>
        <dbReference type="ARBA" id="ARBA00022692"/>
    </source>
</evidence>
<feature type="transmembrane region" description="Helical" evidence="7">
    <location>
        <begin position="314"/>
        <end position="340"/>
    </location>
</feature>
<comment type="caution">
    <text evidence="9">The sequence shown here is derived from an EMBL/GenBank/DDBJ whole genome shotgun (WGS) entry which is preliminary data.</text>
</comment>
<evidence type="ECO:0000256" key="3">
    <source>
        <dbReference type="ARBA" id="ARBA00022519"/>
    </source>
</evidence>
<keyword evidence="10" id="KW-1185">Reference proteome</keyword>
<keyword evidence="3" id="KW-0997">Cell inner membrane</keyword>
<comment type="subcellular location">
    <subcellularLocation>
        <location evidence="1">Cell inner membrane</location>
        <topology evidence="1">Multi-pass membrane protein</topology>
    </subcellularLocation>
    <subcellularLocation>
        <location evidence="7">Cell membrane</location>
        <topology evidence="7">Multi-pass membrane protein</topology>
    </subcellularLocation>
</comment>
<feature type="transmembrane region" description="Helical" evidence="7">
    <location>
        <begin position="231"/>
        <end position="252"/>
    </location>
</feature>
<evidence type="ECO:0000256" key="2">
    <source>
        <dbReference type="ARBA" id="ARBA00022448"/>
    </source>
</evidence>
<dbReference type="OrthoDB" id="9801163at2"/>
<evidence type="ECO:0000259" key="8">
    <source>
        <dbReference type="PROSITE" id="PS50928"/>
    </source>
</evidence>
<organism evidence="9 10">
    <name type="scientific">Chimaeribacter coloradensis</name>
    <dbReference type="NCBI Taxonomy" id="2060068"/>
    <lineage>
        <taxon>Bacteria</taxon>
        <taxon>Pseudomonadati</taxon>
        <taxon>Pseudomonadota</taxon>
        <taxon>Gammaproteobacteria</taxon>
        <taxon>Enterobacterales</taxon>
        <taxon>Yersiniaceae</taxon>
        <taxon>Chimaeribacter</taxon>
    </lineage>
</organism>
<accession>A0A2N5DSW7</accession>
<keyword evidence="3" id="KW-1003">Cell membrane</keyword>
<feature type="transmembrane region" description="Helical" evidence="7">
    <location>
        <begin position="118"/>
        <end position="138"/>
    </location>
</feature>
<evidence type="ECO:0000313" key="10">
    <source>
        <dbReference type="Proteomes" id="UP000234503"/>
    </source>
</evidence>
<feature type="transmembrane region" description="Helical" evidence="7">
    <location>
        <begin position="264"/>
        <end position="293"/>
    </location>
</feature>
<dbReference type="InterPro" id="IPR000515">
    <property type="entry name" value="MetI-like"/>
</dbReference>
<dbReference type="InterPro" id="IPR035906">
    <property type="entry name" value="MetI-like_sf"/>
</dbReference>
<dbReference type="GO" id="GO:0005886">
    <property type="term" value="C:plasma membrane"/>
    <property type="evidence" value="ECO:0007669"/>
    <property type="project" value="UniProtKB-SubCell"/>
</dbReference>